<dbReference type="AlphaFoldDB" id="A0A250L3H6"/>
<dbReference type="Gene3D" id="1.10.10.10">
    <property type="entry name" value="Winged helix-like DNA-binding domain superfamily/Winged helix DNA-binding domain"/>
    <property type="match status" value="1"/>
</dbReference>
<evidence type="ECO:0000313" key="2">
    <source>
        <dbReference type="EMBL" id="BBA39135.1"/>
    </source>
</evidence>
<protein>
    <submittedName>
        <fullName evidence="2">MarR family transcriptional regulator</fullName>
    </submittedName>
</protein>
<dbReference type="PANTHER" id="PTHR39515">
    <property type="entry name" value="CONSERVED PROTEIN"/>
    <property type="match status" value="1"/>
</dbReference>
<dbReference type="Pfam" id="PF12802">
    <property type="entry name" value="MarR_2"/>
    <property type="match status" value="1"/>
</dbReference>
<sequence>MPPSEALPLAGLAGELRISVGKLMRRMREQVHPNDLTSSQKSVLLRLDRDGPATVSALARAESVRPQSMRVTVATLEALGAVSGEPDPTDGRQTLIALTPGFRKALQANRAAKDDWLFRALHAQLSEAEQAELASAVKLLQRLAEFQEPPRP</sequence>
<dbReference type="InterPro" id="IPR036390">
    <property type="entry name" value="WH_DNA-bd_sf"/>
</dbReference>
<feature type="domain" description="HTH marR-type" evidence="1">
    <location>
        <begin position="9"/>
        <end position="145"/>
    </location>
</feature>
<dbReference type="SMART" id="SM00347">
    <property type="entry name" value="HTH_MARR"/>
    <property type="match status" value="1"/>
</dbReference>
<proteinExistence type="predicted"/>
<evidence type="ECO:0000259" key="1">
    <source>
        <dbReference type="PROSITE" id="PS50995"/>
    </source>
</evidence>
<dbReference type="GO" id="GO:0003700">
    <property type="term" value="F:DNA-binding transcription factor activity"/>
    <property type="evidence" value="ECO:0007669"/>
    <property type="project" value="InterPro"/>
</dbReference>
<reference evidence="2" key="1">
    <citation type="journal article" date="2016" name="Biosci. Biotechnol. Biochem.">
        <title>Bioconversion of AHX to AOH by resting cells of Burkholderia contaminans CH-1.</title>
        <authorList>
            <person name="Choi J.H."/>
            <person name="Kikuchi A."/>
            <person name="Pumkaeo P."/>
            <person name="Hirai H."/>
            <person name="Tokuyama S."/>
            <person name="Kawagishi H."/>
        </authorList>
    </citation>
    <scope>NUCLEOTIDE SEQUENCE</scope>
    <source>
        <strain evidence="2">CH-1</strain>
    </source>
</reference>
<dbReference type="EMBL" id="AP018357">
    <property type="protein sequence ID" value="BBA39135.1"/>
    <property type="molecule type" value="Genomic_DNA"/>
</dbReference>
<name>A0A250L3H6_9BURK</name>
<dbReference type="PROSITE" id="PS50995">
    <property type="entry name" value="HTH_MARR_2"/>
    <property type="match status" value="1"/>
</dbReference>
<dbReference type="PANTHER" id="PTHR39515:SF2">
    <property type="entry name" value="HTH-TYPE TRANSCRIPTIONAL REGULATOR RV0880"/>
    <property type="match status" value="1"/>
</dbReference>
<reference evidence="2" key="2">
    <citation type="journal article" date="2017" name="Genome Announc.">
        <title>High-Quality Draft Genome Sequence of Burkholderia contaminans CH-1, a Gram-Negative Bacterium That Metabolizes 2-Azahypoxanthine, a Plant Growth-Regulating Compound.</title>
        <authorList>
            <person name="Choi J.-H."/>
            <person name="Sugiura H."/>
            <person name="Moriuchi R."/>
            <person name="Kawagishi H."/>
            <person name="Dohra H."/>
        </authorList>
    </citation>
    <scope>NUCLEOTIDE SEQUENCE</scope>
    <source>
        <strain evidence="2">CH-1</strain>
    </source>
</reference>
<organism evidence="2">
    <name type="scientific">Burkholderia contaminans</name>
    <dbReference type="NCBI Taxonomy" id="488447"/>
    <lineage>
        <taxon>Bacteria</taxon>
        <taxon>Pseudomonadati</taxon>
        <taxon>Pseudomonadota</taxon>
        <taxon>Betaproteobacteria</taxon>
        <taxon>Burkholderiales</taxon>
        <taxon>Burkholderiaceae</taxon>
        <taxon>Burkholderia</taxon>
        <taxon>Burkholderia cepacia complex</taxon>
    </lineage>
</organism>
<dbReference type="Gene3D" id="1.10.287.100">
    <property type="match status" value="1"/>
</dbReference>
<accession>A0A250L3H6</accession>
<dbReference type="SUPFAM" id="SSF46785">
    <property type="entry name" value="Winged helix' DNA-binding domain"/>
    <property type="match status" value="1"/>
</dbReference>
<dbReference type="InterPro" id="IPR052526">
    <property type="entry name" value="HTH-type_Bedaq_tolerance"/>
</dbReference>
<gene>
    <name evidence="2" type="ORF">BCCH1_15560</name>
</gene>
<dbReference type="InterPro" id="IPR036388">
    <property type="entry name" value="WH-like_DNA-bd_sf"/>
</dbReference>
<dbReference type="InterPro" id="IPR000835">
    <property type="entry name" value="HTH_MarR-typ"/>
</dbReference>